<evidence type="ECO:0000256" key="1">
    <source>
        <dbReference type="ARBA" id="ARBA00004123"/>
    </source>
</evidence>
<keyword evidence="3" id="KW-0539">Nucleus</keyword>
<evidence type="ECO:0000259" key="5">
    <source>
        <dbReference type="Pfam" id="PF04935"/>
    </source>
</evidence>
<feature type="region of interest" description="Disordered" evidence="4">
    <location>
        <begin position="327"/>
        <end position="402"/>
    </location>
</feature>
<feature type="region of interest" description="Disordered" evidence="4">
    <location>
        <begin position="50"/>
        <end position="280"/>
    </location>
</feature>
<feature type="compositionally biased region" description="Low complexity" evidence="4">
    <location>
        <begin position="263"/>
        <end position="275"/>
    </location>
</feature>
<proteinExistence type="inferred from homology"/>
<dbReference type="InterPro" id="IPR007019">
    <property type="entry name" value="SURF6"/>
</dbReference>
<feature type="compositionally biased region" description="Basic and acidic residues" evidence="4">
    <location>
        <begin position="136"/>
        <end position="149"/>
    </location>
</feature>
<keyword evidence="8" id="KW-1185">Reference proteome</keyword>
<reference evidence="7" key="1">
    <citation type="journal article" date="2020" name="bioRxiv">
        <title>Comparative genomics of Chlamydomonas.</title>
        <authorList>
            <person name="Craig R.J."/>
            <person name="Hasan A.R."/>
            <person name="Ness R.W."/>
            <person name="Keightley P.D."/>
        </authorList>
    </citation>
    <scope>NUCLEOTIDE SEQUENCE</scope>
    <source>
        <strain evidence="7">CCAP 11/173</strain>
    </source>
</reference>
<dbReference type="AlphaFoldDB" id="A0A836B472"/>
<dbReference type="GO" id="GO:0005730">
    <property type="term" value="C:nucleolus"/>
    <property type="evidence" value="ECO:0007669"/>
    <property type="project" value="TreeGrafter"/>
</dbReference>
<dbReference type="GO" id="GO:0003677">
    <property type="term" value="F:DNA binding"/>
    <property type="evidence" value="ECO:0007669"/>
    <property type="project" value="TreeGrafter"/>
</dbReference>
<dbReference type="OrthoDB" id="444809at2759"/>
<accession>A0A836B472</accession>
<evidence type="ECO:0000259" key="6">
    <source>
        <dbReference type="Pfam" id="PF15459"/>
    </source>
</evidence>
<protein>
    <recommendedName>
        <fullName evidence="9">Ribosomal RNA-processing protein 14/surfeit locus protein 6 C-terminal domain-containing protein</fullName>
    </recommendedName>
</protein>
<evidence type="ECO:0008006" key="9">
    <source>
        <dbReference type="Google" id="ProtNLM"/>
    </source>
</evidence>
<feature type="compositionally biased region" description="Basic and acidic residues" evidence="4">
    <location>
        <begin position="50"/>
        <end position="65"/>
    </location>
</feature>
<dbReference type="EMBL" id="JAEHOD010000025">
    <property type="protein sequence ID" value="KAG2446769.1"/>
    <property type="molecule type" value="Genomic_DNA"/>
</dbReference>
<feature type="compositionally biased region" description="Low complexity" evidence="4">
    <location>
        <begin position="85"/>
        <end position="94"/>
    </location>
</feature>
<comment type="subcellular location">
    <subcellularLocation>
        <location evidence="1">Nucleus</location>
    </subcellularLocation>
</comment>
<feature type="compositionally biased region" description="Basic and acidic residues" evidence="4">
    <location>
        <begin position="234"/>
        <end position="260"/>
    </location>
</feature>
<dbReference type="GO" id="GO:0042274">
    <property type="term" value="P:ribosomal small subunit biogenesis"/>
    <property type="evidence" value="ECO:0007669"/>
    <property type="project" value="TreeGrafter"/>
</dbReference>
<dbReference type="Proteomes" id="UP000613740">
    <property type="component" value="Unassembled WGS sequence"/>
</dbReference>
<dbReference type="GO" id="GO:0003723">
    <property type="term" value="F:RNA binding"/>
    <property type="evidence" value="ECO:0007669"/>
    <property type="project" value="TreeGrafter"/>
</dbReference>
<feature type="compositionally biased region" description="Basic and acidic residues" evidence="4">
    <location>
        <begin position="327"/>
        <end position="347"/>
    </location>
</feature>
<dbReference type="Pfam" id="PF04935">
    <property type="entry name" value="SURF6"/>
    <property type="match status" value="1"/>
</dbReference>
<name>A0A836B472_9CHLO</name>
<dbReference type="PANTHER" id="PTHR14369">
    <property type="entry name" value="SURFEIT LOCUS PROTEIN 6"/>
    <property type="match status" value="1"/>
</dbReference>
<feature type="domain" description="Ribosomal RNA-processing protein 14 N-terminal" evidence="6">
    <location>
        <begin position="5"/>
        <end position="64"/>
    </location>
</feature>
<comment type="similarity">
    <text evidence="2">Belongs to the SURF6 family.</text>
</comment>
<dbReference type="PANTHER" id="PTHR14369:SF0">
    <property type="entry name" value="SURFEIT LOCUS PROTEIN 6"/>
    <property type="match status" value="1"/>
</dbReference>
<feature type="compositionally biased region" description="Acidic residues" evidence="4">
    <location>
        <begin position="189"/>
        <end position="198"/>
    </location>
</feature>
<feature type="compositionally biased region" description="Low complexity" evidence="4">
    <location>
        <begin position="103"/>
        <end position="131"/>
    </location>
</feature>
<comment type="caution">
    <text evidence="7">The sequence shown here is derived from an EMBL/GenBank/DDBJ whole genome shotgun (WGS) entry which is preliminary data.</text>
</comment>
<sequence>MAVDVAEQAKFFDHLVELVPAKYYYDDEFAKVNPRFLAKAARDALKAEAKTKAKEAKRERLDPDKAATTLELQRRKSQGANQKPAADGGADDAAPSTSGRKPAGAAAAAESGAAAGAAAASGLQLQLSGGSMSRQELLERLHKKVEEARQKRKASAEAATQAKEWRQNALKNNAAAKAKQQGGKRKAGDDDDDGDGDDEPKQQQRHNNKQQQGGKGQQQQKQQQQQPAAKKAKREAADGAARGDNEDFKFARIELPEGGRKGPAGAKKPPKAVLLKKAEQQRAELEALAGTEEGKAKAQQAAFKAALARAAGEKVLDDPKLLRRTLKREAKKREKSGKAWQERRDAQAEAAQARQAKRSDNLAARRQTKLDNKKAKREKKLLRPGFEGRKEGFVNAAPAAAK</sequence>
<evidence type="ECO:0000256" key="3">
    <source>
        <dbReference type="ARBA" id="ARBA00023242"/>
    </source>
</evidence>
<evidence type="ECO:0000313" key="8">
    <source>
        <dbReference type="Proteomes" id="UP000613740"/>
    </source>
</evidence>
<dbReference type="InterPro" id="IPR029190">
    <property type="entry name" value="Rrp14/SURF6_C"/>
</dbReference>
<dbReference type="Pfam" id="PF15459">
    <property type="entry name" value="RRP14"/>
    <property type="match status" value="1"/>
</dbReference>
<gene>
    <name evidence="7" type="ORF">HYH02_008329</name>
</gene>
<evidence type="ECO:0000256" key="4">
    <source>
        <dbReference type="SAM" id="MobiDB-lite"/>
    </source>
</evidence>
<feature type="compositionally biased region" description="Low complexity" evidence="4">
    <location>
        <begin position="209"/>
        <end position="229"/>
    </location>
</feature>
<evidence type="ECO:0000256" key="2">
    <source>
        <dbReference type="ARBA" id="ARBA00005904"/>
    </source>
</evidence>
<evidence type="ECO:0000313" key="7">
    <source>
        <dbReference type="EMBL" id="KAG2446769.1"/>
    </source>
</evidence>
<dbReference type="GO" id="GO:0042273">
    <property type="term" value="P:ribosomal large subunit biogenesis"/>
    <property type="evidence" value="ECO:0007669"/>
    <property type="project" value="TreeGrafter"/>
</dbReference>
<dbReference type="InterPro" id="IPR029188">
    <property type="entry name" value="Rrp14_N"/>
</dbReference>
<feature type="domain" description="Ribosomal RNA-processing protein 14/surfeit locus protein 6 C-terminal" evidence="5">
    <location>
        <begin position="201"/>
        <end position="374"/>
    </location>
</feature>
<organism evidence="7 8">
    <name type="scientific">Chlamydomonas schloesseri</name>
    <dbReference type="NCBI Taxonomy" id="2026947"/>
    <lineage>
        <taxon>Eukaryota</taxon>
        <taxon>Viridiplantae</taxon>
        <taxon>Chlorophyta</taxon>
        <taxon>core chlorophytes</taxon>
        <taxon>Chlorophyceae</taxon>
        <taxon>CS clade</taxon>
        <taxon>Chlamydomonadales</taxon>
        <taxon>Chlamydomonadaceae</taxon>
        <taxon>Chlamydomonas</taxon>
    </lineage>
</organism>